<organism evidence="2 3">
    <name type="scientific">Pteropus alecto</name>
    <name type="common">Black flying fox</name>
    <dbReference type="NCBI Taxonomy" id="9402"/>
    <lineage>
        <taxon>Eukaryota</taxon>
        <taxon>Metazoa</taxon>
        <taxon>Chordata</taxon>
        <taxon>Craniata</taxon>
        <taxon>Vertebrata</taxon>
        <taxon>Euteleostomi</taxon>
        <taxon>Mammalia</taxon>
        <taxon>Eutheria</taxon>
        <taxon>Laurasiatheria</taxon>
        <taxon>Chiroptera</taxon>
        <taxon>Yinpterochiroptera</taxon>
        <taxon>Pteropodoidea</taxon>
        <taxon>Pteropodidae</taxon>
        <taxon>Pteropodinae</taxon>
        <taxon>Pteropus</taxon>
    </lineage>
</organism>
<dbReference type="PROSITE" id="PS50805">
    <property type="entry name" value="KRAB"/>
    <property type="match status" value="1"/>
</dbReference>
<evidence type="ECO:0000259" key="1">
    <source>
        <dbReference type="PROSITE" id="PS50805"/>
    </source>
</evidence>
<evidence type="ECO:0000313" key="2">
    <source>
        <dbReference type="EMBL" id="ELK10734.1"/>
    </source>
</evidence>
<name>L5KGB0_PTEAL</name>
<gene>
    <name evidence="2" type="ORF">PAL_GLEAN10011635</name>
</gene>
<protein>
    <submittedName>
        <fullName evidence="2">Putative zinc finger protein 75C</fullName>
    </submittedName>
</protein>
<sequence length="125" mass="14016">MVVLVACPQEQIVAEQNNNAGPAHQILAFPEQTNTKDWTMAPELILPESQSLLAFEEVAVYFSQEEWELLDPSQRALYNDVMQENYETVISLDNVERTDYLKEADAFVALAGPLRSSALVVVMLT</sequence>
<accession>L5KGB0</accession>
<dbReference type="AlphaFoldDB" id="L5KGB0"/>
<dbReference type="SUPFAM" id="SSF109640">
    <property type="entry name" value="KRAB domain (Kruppel-associated box)"/>
    <property type="match status" value="1"/>
</dbReference>
<keyword evidence="3" id="KW-1185">Reference proteome</keyword>
<dbReference type="CDD" id="cd07765">
    <property type="entry name" value="KRAB_A-box"/>
    <property type="match status" value="1"/>
</dbReference>
<dbReference type="PANTHER" id="PTHR23232">
    <property type="entry name" value="KRAB DOMAIN C2H2 ZINC FINGER"/>
    <property type="match status" value="1"/>
</dbReference>
<dbReference type="STRING" id="9402.L5KGB0"/>
<proteinExistence type="predicted"/>
<dbReference type="PANTHER" id="PTHR23232:SF142">
    <property type="entry name" value="GASTRULA ZINC FINGER PROTEIN XLCGF57.1-LIKE-RELATED"/>
    <property type="match status" value="1"/>
</dbReference>
<reference evidence="3" key="1">
    <citation type="journal article" date="2013" name="Science">
        <title>Comparative analysis of bat genomes provides insight into the evolution of flight and immunity.</title>
        <authorList>
            <person name="Zhang G."/>
            <person name="Cowled C."/>
            <person name="Shi Z."/>
            <person name="Huang Z."/>
            <person name="Bishop-Lilly K.A."/>
            <person name="Fang X."/>
            <person name="Wynne J.W."/>
            <person name="Xiong Z."/>
            <person name="Baker M.L."/>
            <person name="Zhao W."/>
            <person name="Tachedjian M."/>
            <person name="Zhu Y."/>
            <person name="Zhou P."/>
            <person name="Jiang X."/>
            <person name="Ng J."/>
            <person name="Yang L."/>
            <person name="Wu L."/>
            <person name="Xiao J."/>
            <person name="Feng Y."/>
            <person name="Chen Y."/>
            <person name="Sun X."/>
            <person name="Zhang Y."/>
            <person name="Marsh G.A."/>
            <person name="Crameri G."/>
            <person name="Broder C.C."/>
            <person name="Frey K.G."/>
            <person name="Wang L.F."/>
            <person name="Wang J."/>
        </authorList>
    </citation>
    <scope>NUCLEOTIDE SEQUENCE [LARGE SCALE GENOMIC DNA]</scope>
</reference>
<dbReference type="InterPro" id="IPR001909">
    <property type="entry name" value="KRAB"/>
</dbReference>
<dbReference type="Gene3D" id="6.10.140.140">
    <property type="match status" value="1"/>
</dbReference>
<dbReference type="eggNOG" id="KOG1721">
    <property type="taxonomic scope" value="Eukaryota"/>
</dbReference>
<dbReference type="InterPro" id="IPR036051">
    <property type="entry name" value="KRAB_dom_sf"/>
</dbReference>
<dbReference type="SMART" id="SM00349">
    <property type="entry name" value="KRAB"/>
    <property type="match status" value="1"/>
</dbReference>
<dbReference type="GO" id="GO:0006355">
    <property type="term" value="P:regulation of DNA-templated transcription"/>
    <property type="evidence" value="ECO:0007669"/>
    <property type="project" value="InterPro"/>
</dbReference>
<dbReference type="EMBL" id="KB030715">
    <property type="protein sequence ID" value="ELK10734.1"/>
    <property type="molecule type" value="Genomic_DNA"/>
</dbReference>
<dbReference type="Pfam" id="PF01352">
    <property type="entry name" value="KRAB"/>
    <property type="match status" value="1"/>
</dbReference>
<evidence type="ECO:0000313" key="3">
    <source>
        <dbReference type="Proteomes" id="UP000010552"/>
    </source>
</evidence>
<dbReference type="InParanoid" id="L5KGB0"/>
<feature type="domain" description="KRAB" evidence="1">
    <location>
        <begin position="53"/>
        <end position="125"/>
    </location>
</feature>
<dbReference type="InterPro" id="IPR050169">
    <property type="entry name" value="Krueppel_C2H2_ZnF"/>
</dbReference>
<dbReference type="Proteomes" id="UP000010552">
    <property type="component" value="Unassembled WGS sequence"/>
</dbReference>